<comment type="catalytic activity">
    <reaction evidence="1">
        <text>5-amino-6-(5-phospho-D-ribosylamino)uracil + H2O = 5,6-diaminouracil + D-ribose 5-phosphate</text>
        <dbReference type="Rhea" id="RHEA:55020"/>
        <dbReference type="ChEBI" id="CHEBI:15377"/>
        <dbReference type="ChEBI" id="CHEBI:46252"/>
        <dbReference type="ChEBI" id="CHEBI:58453"/>
        <dbReference type="ChEBI" id="CHEBI:78346"/>
    </reaction>
</comment>
<name>A0A3S2YYM5_9ACTN</name>
<evidence type="ECO:0000313" key="4">
    <source>
        <dbReference type="EMBL" id="RVU22543.1"/>
    </source>
</evidence>
<gene>
    <name evidence="4" type="ORF">EOT10_21505</name>
</gene>
<dbReference type="InterPro" id="IPR037238">
    <property type="entry name" value="YbiA-like_sf"/>
</dbReference>
<dbReference type="Proteomes" id="UP000283128">
    <property type="component" value="Unassembled WGS sequence"/>
</dbReference>
<dbReference type="OrthoDB" id="67297at2"/>
<feature type="domain" description="NADAR" evidence="3">
    <location>
        <begin position="56"/>
        <end position="202"/>
    </location>
</feature>
<dbReference type="EMBL" id="RZYA01000010">
    <property type="protein sequence ID" value="RVU22543.1"/>
    <property type="molecule type" value="Genomic_DNA"/>
</dbReference>
<evidence type="ECO:0000256" key="1">
    <source>
        <dbReference type="ARBA" id="ARBA00000022"/>
    </source>
</evidence>
<evidence type="ECO:0000259" key="3">
    <source>
        <dbReference type="Pfam" id="PF08719"/>
    </source>
</evidence>
<accession>A0A3S2YYM5</accession>
<comment type="caution">
    <text evidence="4">The sequence shown here is derived from an EMBL/GenBank/DDBJ whole genome shotgun (WGS) entry which is preliminary data.</text>
</comment>
<dbReference type="Gene3D" id="1.10.357.40">
    <property type="entry name" value="YbiA-like"/>
    <property type="match status" value="1"/>
</dbReference>
<dbReference type="AlphaFoldDB" id="A0A3S2YYM5"/>
<dbReference type="Pfam" id="PF08719">
    <property type="entry name" value="NADAR"/>
    <property type="match status" value="1"/>
</dbReference>
<comment type="catalytic activity">
    <reaction evidence="2">
        <text>2,5-diamino-6-hydroxy-4-(5-phosphoribosylamino)-pyrimidine + H2O = 2,5,6-triamino-4-hydroxypyrimidine + D-ribose 5-phosphate</text>
        <dbReference type="Rhea" id="RHEA:23436"/>
        <dbReference type="ChEBI" id="CHEBI:15377"/>
        <dbReference type="ChEBI" id="CHEBI:58614"/>
        <dbReference type="ChEBI" id="CHEBI:78346"/>
        <dbReference type="ChEBI" id="CHEBI:137796"/>
    </reaction>
</comment>
<reference evidence="4 5" key="1">
    <citation type="submission" date="2019-01" db="EMBL/GenBank/DDBJ databases">
        <title>Genome sequences of Streptomyces and Rhizobium isolates collected from root and soil.</title>
        <authorList>
            <person name="Chhettri S."/>
            <person name="Sevigny J.L."/>
            <person name="Sen A."/>
            <person name="Ennis N."/>
            <person name="Tisa L."/>
        </authorList>
    </citation>
    <scope>NUCLEOTIDE SEQUENCE [LARGE SCALE GENOMIC DNA]</scope>
    <source>
        <strain evidence="4 5">San01</strain>
    </source>
</reference>
<proteinExistence type="predicted"/>
<sequence>MSVVPARLACMGKIDEVTEPGRPRDQDALVRAVEAGVRVKYLHFWGHAPRADGTLGASCLSQWWPAPFTVDGVEYATAEHWMMASKARLFGDVDAERIAVGAAHPSQAKKAGRIVRGFDEDVWARERYGIVVEGSVHKFAAHPDLRAFLLGTGTRVLVEASPLDRVWGIGLAADAAGADDPRRWRGPNLLGFALMEARERLRGPGRA</sequence>
<evidence type="ECO:0000256" key="2">
    <source>
        <dbReference type="ARBA" id="ARBA00000751"/>
    </source>
</evidence>
<protein>
    <submittedName>
        <fullName evidence="4">NADAR family protein</fullName>
    </submittedName>
</protein>
<evidence type="ECO:0000313" key="5">
    <source>
        <dbReference type="Proteomes" id="UP000283128"/>
    </source>
</evidence>
<organism evidence="4 5">
    <name type="scientific">Streptomyces antnestii</name>
    <dbReference type="NCBI Taxonomy" id="2494256"/>
    <lineage>
        <taxon>Bacteria</taxon>
        <taxon>Bacillati</taxon>
        <taxon>Actinomycetota</taxon>
        <taxon>Actinomycetes</taxon>
        <taxon>Kitasatosporales</taxon>
        <taxon>Streptomycetaceae</taxon>
        <taxon>Streptomyces</taxon>
    </lineage>
</organism>
<keyword evidence="5" id="KW-1185">Reference proteome</keyword>
<dbReference type="SUPFAM" id="SSF143990">
    <property type="entry name" value="YbiA-like"/>
    <property type="match status" value="1"/>
</dbReference>
<dbReference type="InterPro" id="IPR012816">
    <property type="entry name" value="NADAR"/>
</dbReference>
<dbReference type="NCBIfam" id="TIGR02464">
    <property type="entry name" value="ribofla_fusion"/>
    <property type="match status" value="1"/>
</dbReference>
<dbReference type="CDD" id="cd15457">
    <property type="entry name" value="NADAR"/>
    <property type="match status" value="1"/>
</dbReference>